<feature type="domain" description="ABC-2 type transporter transmembrane" evidence="6">
    <location>
        <begin position="170"/>
        <end position="371"/>
    </location>
</feature>
<dbReference type="GO" id="GO:0016020">
    <property type="term" value="C:membrane"/>
    <property type="evidence" value="ECO:0007669"/>
    <property type="project" value="UniProtKB-SubCell"/>
</dbReference>
<reference evidence="7 8" key="1">
    <citation type="submission" date="2017-08" db="EMBL/GenBank/DDBJ databases">
        <title>Infants hospitalized years apart are colonized by the same room-sourced microbial strains.</title>
        <authorList>
            <person name="Brooks B."/>
            <person name="Olm M.R."/>
            <person name="Firek B.A."/>
            <person name="Baker R."/>
            <person name="Thomas B.C."/>
            <person name="Morowitz M.J."/>
            <person name="Banfield J.F."/>
        </authorList>
    </citation>
    <scope>NUCLEOTIDE SEQUENCE [LARGE SCALE GENOMIC DNA]</scope>
    <source>
        <strain evidence="7">S2_018_000_R2_101</strain>
    </source>
</reference>
<evidence type="ECO:0000256" key="5">
    <source>
        <dbReference type="SAM" id="Phobius"/>
    </source>
</evidence>
<evidence type="ECO:0000256" key="1">
    <source>
        <dbReference type="ARBA" id="ARBA00004141"/>
    </source>
</evidence>
<sequence length="402" mass="41740">MIRFLKQSLVIARRDFTAIVFTPTFLLFLFGPLLMIGFATIGGLGAAHMAEGGAARAHVAIVLNAGEAVRAKQADGLLRPALSGQDAPPLLTIHPPTGDAETQLRAILRDGGPELLGGLGGTLDRPVIMRRTGEERAGAYLAALARTARAPAAAPRIIDYRDRSVSPRGRQSSGFGAVFAMFFLTLLLAGQSVGMLAEEKGNKVIEILAAAVPLESVFLGKLVGMFGVAMLFIAFWATIAGVGLAHLPGGVDLLREATPAVGAPAFALLFLIYFTLAFLLLGAVFLGVGAQAGTMREIQMLSLPITFFQVGMFGLASAAAGDPGSMIATVARIVPFSSPFAMAARAMAEPGLAPHLIAIAWQLLWVALSIAIGARLFRRGVLKSGGGGHVRAGRAEAAPAGD</sequence>
<organism evidence="7 8">
    <name type="scientific">Sphingomonas sanxanigenens</name>
    <dbReference type="NCBI Taxonomy" id="397260"/>
    <lineage>
        <taxon>Bacteria</taxon>
        <taxon>Pseudomonadati</taxon>
        <taxon>Pseudomonadota</taxon>
        <taxon>Alphaproteobacteria</taxon>
        <taxon>Sphingomonadales</taxon>
        <taxon>Sphingomonadaceae</taxon>
        <taxon>Sphingomonas</taxon>
    </lineage>
</organism>
<comment type="subcellular location">
    <subcellularLocation>
        <location evidence="1">Membrane</location>
        <topology evidence="1">Multi-pass membrane protein</topology>
    </subcellularLocation>
</comment>
<evidence type="ECO:0000313" key="7">
    <source>
        <dbReference type="EMBL" id="PZO90206.1"/>
    </source>
</evidence>
<dbReference type="Pfam" id="PF12698">
    <property type="entry name" value="ABC2_membrane_3"/>
    <property type="match status" value="1"/>
</dbReference>
<keyword evidence="2 5" id="KW-0812">Transmembrane</keyword>
<feature type="transmembrane region" description="Helical" evidence="5">
    <location>
        <begin position="175"/>
        <end position="197"/>
    </location>
</feature>
<gene>
    <name evidence="7" type="ORF">DI623_07710</name>
</gene>
<evidence type="ECO:0000313" key="8">
    <source>
        <dbReference type="Proteomes" id="UP000249066"/>
    </source>
</evidence>
<feature type="transmembrane region" description="Helical" evidence="5">
    <location>
        <begin position="265"/>
        <end position="288"/>
    </location>
</feature>
<evidence type="ECO:0000256" key="3">
    <source>
        <dbReference type="ARBA" id="ARBA00022989"/>
    </source>
</evidence>
<evidence type="ECO:0000256" key="4">
    <source>
        <dbReference type="ARBA" id="ARBA00023136"/>
    </source>
</evidence>
<protein>
    <recommendedName>
        <fullName evidence="6">ABC-2 type transporter transmembrane domain-containing protein</fullName>
    </recommendedName>
</protein>
<keyword evidence="4 5" id="KW-0472">Membrane</keyword>
<accession>A0A2W5AA64</accession>
<evidence type="ECO:0000256" key="2">
    <source>
        <dbReference type="ARBA" id="ARBA00022692"/>
    </source>
</evidence>
<dbReference type="Proteomes" id="UP000249066">
    <property type="component" value="Unassembled WGS sequence"/>
</dbReference>
<dbReference type="AlphaFoldDB" id="A0A2W5AA64"/>
<feature type="transmembrane region" description="Helical" evidence="5">
    <location>
        <begin position="300"/>
        <end position="320"/>
    </location>
</feature>
<proteinExistence type="predicted"/>
<feature type="transmembrane region" description="Helical" evidence="5">
    <location>
        <begin position="352"/>
        <end position="374"/>
    </location>
</feature>
<comment type="caution">
    <text evidence="7">The sequence shown here is derived from an EMBL/GenBank/DDBJ whole genome shotgun (WGS) entry which is preliminary data.</text>
</comment>
<dbReference type="InterPro" id="IPR013525">
    <property type="entry name" value="ABC2_TM"/>
</dbReference>
<feature type="transmembrane region" description="Helical" evidence="5">
    <location>
        <begin position="20"/>
        <end position="41"/>
    </location>
</feature>
<name>A0A2W5AA64_9SPHN</name>
<evidence type="ECO:0000259" key="6">
    <source>
        <dbReference type="Pfam" id="PF12698"/>
    </source>
</evidence>
<dbReference type="EMBL" id="QFNN01000034">
    <property type="protein sequence ID" value="PZO90206.1"/>
    <property type="molecule type" value="Genomic_DNA"/>
</dbReference>
<keyword evidence="3 5" id="KW-1133">Transmembrane helix</keyword>
<feature type="transmembrane region" description="Helical" evidence="5">
    <location>
        <begin position="218"/>
        <end position="245"/>
    </location>
</feature>
<dbReference type="GO" id="GO:0140359">
    <property type="term" value="F:ABC-type transporter activity"/>
    <property type="evidence" value="ECO:0007669"/>
    <property type="project" value="InterPro"/>
</dbReference>